<feature type="compositionally biased region" description="Acidic residues" evidence="4">
    <location>
        <begin position="327"/>
        <end position="347"/>
    </location>
</feature>
<keyword evidence="7" id="KW-1185">Reference proteome</keyword>
<dbReference type="InterPro" id="IPR012340">
    <property type="entry name" value="NA-bd_OB-fold"/>
</dbReference>
<dbReference type="OrthoDB" id="1685042at2759"/>
<keyword evidence="2 6" id="KW-0396">Initiation factor</keyword>
<dbReference type="Pfam" id="PF07541">
    <property type="entry name" value="EIF_2_alpha"/>
    <property type="match status" value="1"/>
</dbReference>
<dbReference type="OMA" id="DVNEHQR"/>
<dbReference type="CDD" id="cd04452">
    <property type="entry name" value="S1_IF2_alpha"/>
    <property type="match status" value="1"/>
</dbReference>
<evidence type="ECO:0000313" key="7">
    <source>
        <dbReference type="Proteomes" id="UP000007797"/>
    </source>
</evidence>
<feature type="region of interest" description="Disordered" evidence="4">
    <location>
        <begin position="309"/>
        <end position="358"/>
    </location>
</feature>
<accession>F4PK11</accession>
<dbReference type="InterPro" id="IPR044126">
    <property type="entry name" value="S1_IF2_alpha"/>
</dbReference>
<comment type="similarity">
    <text evidence="1">Belongs to the eIF-2-alpha family.</text>
</comment>
<evidence type="ECO:0000259" key="5">
    <source>
        <dbReference type="PROSITE" id="PS50126"/>
    </source>
</evidence>
<dbReference type="Gene3D" id="2.40.50.140">
    <property type="entry name" value="Nucleic acid-binding proteins"/>
    <property type="match status" value="1"/>
</dbReference>
<evidence type="ECO:0000256" key="4">
    <source>
        <dbReference type="SAM" id="MobiDB-lite"/>
    </source>
</evidence>
<dbReference type="SUPFAM" id="SSF50249">
    <property type="entry name" value="Nucleic acid-binding proteins"/>
    <property type="match status" value="1"/>
</dbReference>
<dbReference type="PANTHER" id="PTHR10602">
    <property type="entry name" value="EUKARYOTIC TRANSLATION INITIATION FACTOR 2 SUBUNIT 1"/>
    <property type="match status" value="1"/>
</dbReference>
<protein>
    <submittedName>
        <fullName evidence="6">Eukaryotic translation initiation factor 2 subunit 1</fullName>
    </submittedName>
</protein>
<keyword evidence="3" id="KW-0648">Protein biosynthesis</keyword>
<organism evidence="6 7">
    <name type="scientific">Cavenderia fasciculata</name>
    <name type="common">Slime mold</name>
    <name type="synonym">Dictyostelium fasciculatum</name>
    <dbReference type="NCBI Taxonomy" id="261658"/>
    <lineage>
        <taxon>Eukaryota</taxon>
        <taxon>Amoebozoa</taxon>
        <taxon>Evosea</taxon>
        <taxon>Eumycetozoa</taxon>
        <taxon>Dictyostelia</taxon>
        <taxon>Acytosteliales</taxon>
        <taxon>Cavenderiaceae</taxon>
        <taxon>Cavenderia</taxon>
    </lineage>
</organism>
<evidence type="ECO:0000313" key="6">
    <source>
        <dbReference type="EMBL" id="EGG23935.1"/>
    </source>
</evidence>
<dbReference type="GO" id="GO:0033290">
    <property type="term" value="C:eukaryotic 48S preinitiation complex"/>
    <property type="evidence" value="ECO:0007669"/>
    <property type="project" value="TreeGrafter"/>
</dbReference>
<reference evidence="7" key="1">
    <citation type="journal article" date="2011" name="Genome Res.">
        <title>Phylogeny-wide analysis of social amoeba genomes highlights ancient origins for complex intercellular communication.</title>
        <authorList>
            <person name="Heidel A.J."/>
            <person name="Lawal H.M."/>
            <person name="Felder M."/>
            <person name="Schilde C."/>
            <person name="Helps N.R."/>
            <person name="Tunggal B."/>
            <person name="Rivero F."/>
            <person name="John U."/>
            <person name="Schleicher M."/>
            <person name="Eichinger L."/>
            <person name="Platzer M."/>
            <person name="Noegel A.A."/>
            <person name="Schaap P."/>
            <person name="Gloeckner G."/>
        </authorList>
    </citation>
    <scope>NUCLEOTIDE SEQUENCE [LARGE SCALE GENOMIC DNA]</scope>
    <source>
        <strain evidence="7">SH3</strain>
    </source>
</reference>
<evidence type="ECO:0000256" key="1">
    <source>
        <dbReference type="ARBA" id="ARBA00007223"/>
    </source>
</evidence>
<dbReference type="GO" id="GO:0005850">
    <property type="term" value="C:eukaryotic translation initiation factor 2 complex"/>
    <property type="evidence" value="ECO:0007669"/>
    <property type="project" value="TreeGrafter"/>
</dbReference>
<dbReference type="SUPFAM" id="SSF110993">
    <property type="entry name" value="eIF-2-alpha, C-terminal domain"/>
    <property type="match status" value="1"/>
</dbReference>
<dbReference type="InterPro" id="IPR003029">
    <property type="entry name" value="S1_domain"/>
</dbReference>
<dbReference type="EMBL" id="GL883007">
    <property type="protein sequence ID" value="EGG23935.1"/>
    <property type="molecule type" value="Genomic_DNA"/>
</dbReference>
<sequence>MSDSLNCRMYDKKYPEENELVMVMVRSVGEMGVYVSLLEYDNIEGMILLSEISRRRIRSLTKLVRVGRQEVVVVVRVDKEKGYIDLSKRRVTPEEITKCEDRYNKSKAVRTSRHRSLSLTLHVHSIIRHLSTRLTQISEKTVSAKQIYRQFGWAIYQKFGHAYDAFRLSLTEPSVFDGFDIQPEQLKILNEIIAHKLKPQPLKIRADLELTCFDYEGIDAIKAAISASQNHAMQSVVVPQDATPADIDKLFGVVTISLIAPPLYVMVGTFDDKEKGVAALNKCVEVLGEELEKRSGKLTVKIPARAVGASDDQELDDLMEQLGRENEEIDGDDSDDGYEEEEDDDEDEKPKSKSKSKQ</sequence>
<dbReference type="RefSeq" id="XP_004361786.1">
    <property type="nucleotide sequence ID" value="XM_004361729.1"/>
</dbReference>
<dbReference type="GO" id="GO:0003743">
    <property type="term" value="F:translation initiation factor activity"/>
    <property type="evidence" value="ECO:0007669"/>
    <property type="project" value="UniProtKB-KW"/>
</dbReference>
<evidence type="ECO:0000256" key="3">
    <source>
        <dbReference type="ARBA" id="ARBA00022917"/>
    </source>
</evidence>
<name>F4PK11_CACFS</name>
<dbReference type="SMART" id="SM00316">
    <property type="entry name" value="S1"/>
    <property type="match status" value="1"/>
</dbReference>
<proteinExistence type="inferred from homology"/>
<dbReference type="PANTHER" id="PTHR10602:SF0">
    <property type="entry name" value="EUKARYOTIC TRANSLATION INITIATION FACTOR 2 SUBUNIT 1"/>
    <property type="match status" value="1"/>
</dbReference>
<gene>
    <name evidence="6" type="primary">eIF2s1</name>
    <name evidence="6" type="ORF">DFA_06073</name>
</gene>
<dbReference type="KEGG" id="dfa:DFA_06073"/>
<dbReference type="PROSITE" id="PS50126">
    <property type="entry name" value="S1"/>
    <property type="match status" value="1"/>
</dbReference>
<dbReference type="GeneID" id="14876613"/>
<dbReference type="Gene3D" id="1.10.150.190">
    <property type="entry name" value="Translation initiation factor 2, subunit 1, domain 2"/>
    <property type="match status" value="1"/>
</dbReference>
<dbReference type="InterPro" id="IPR024054">
    <property type="entry name" value="TIF2_asu_middle_sf"/>
</dbReference>
<dbReference type="FunFam" id="2.40.50.140:FF:000015">
    <property type="entry name" value="Eukaryotic translation initiation factor 2 subunit alpha"/>
    <property type="match status" value="1"/>
</dbReference>
<feature type="domain" description="S1 motif" evidence="5">
    <location>
        <begin position="18"/>
        <end position="89"/>
    </location>
</feature>
<evidence type="ECO:0000256" key="2">
    <source>
        <dbReference type="ARBA" id="ARBA00022540"/>
    </source>
</evidence>
<dbReference type="Proteomes" id="UP000007797">
    <property type="component" value="Unassembled WGS sequence"/>
</dbReference>
<dbReference type="AlphaFoldDB" id="F4PK11"/>
<dbReference type="GO" id="GO:0003723">
    <property type="term" value="F:RNA binding"/>
    <property type="evidence" value="ECO:0007669"/>
    <property type="project" value="InterPro"/>
</dbReference>
<dbReference type="Pfam" id="PF00575">
    <property type="entry name" value="S1"/>
    <property type="match status" value="1"/>
</dbReference>
<dbReference type="SUPFAM" id="SSF116742">
    <property type="entry name" value="eIF2alpha middle domain-like"/>
    <property type="match status" value="1"/>
</dbReference>
<dbReference type="FunFam" id="3.30.70.1130:FF:000001">
    <property type="entry name" value="Eukaryotic translation initiation factor 2 subunit 1"/>
    <property type="match status" value="1"/>
</dbReference>
<dbReference type="GO" id="GO:0043022">
    <property type="term" value="F:ribosome binding"/>
    <property type="evidence" value="ECO:0007669"/>
    <property type="project" value="TreeGrafter"/>
</dbReference>
<dbReference type="Gene3D" id="3.30.70.1130">
    <property type="entry name" value="EIF_2_alpha"/>
    <property type="match status" value="1"/>
</dbReference>
<dbReference type="InterPro" id="IPR024055">
    <property type="entry name" value="TIF2_asu_C"/>
</dbReference>
<dbReference type="STRING" id="1054147.F4PK11"/>
<dbReference type="InterPro" id="IPR011488">
    <property type="entry name" value="TIF_2_asu"/>
</dbReference>